<keyword evidence="14" id="KW-1185">Reference proteome</keyword>
<keyword evidence="7 10" id="KW-0067">ATP-binding</keyword>
<dbReference type="NCBIfam" id="TIGR00154">
    <property type="entry name" value="ispE"/>
    <property type="match status" value="1"/>
</dbReference>
<evidence type="ECO:0000256" key="1">
    <source>
        <dbReference type="ARBA" id="ARBA00009684"/>
    </source>
</evidence>
<keyword evidence="5 10" id="KW-0547">Nucleotide-binding</keyword>
<evidence type="ECO:0000256" key="2">
    <source>
        <dbReference type="ARBA" id="ARBA00012052"/>
    </source>
</evidence>
<protein>
    <recommendedName>
        <fullName evidence="3 10">4-diphosphocytidyl-2-C-methyl-D-erythritol kinase</fullName>
        <shortName evidence="10">CMK</shortName>
        <ecNumber evidence="2 10">2.7.1.148</ecNumber>
    </recommendedName>
    <alternativeName>
        <fullName evidence="9 10">4-(cytidine-5'-diphospho)-2-C-methyl-D-erythritol kinase</fullName>
    </alternativeName>
</protein>
<organism evidence="13 14">
    <name type="scientific">Paenochrobactrum gallinarii</name>
    <dbReference type="NCBI Taxonomy" id="643673"/>
    <lineage>
        <taxon>Bacteria</taxon>
        <taxon>Pseudomonadati</taxon>
        <taxon>Pseudomonadota</taxon>
        <taxon>Alphaproteobacteria</taxon>
        <taxon>Hyphomicrobiales</taxon>
        <taxon>Brucellaceae</taxon>
        <taxon>Paenochrobactrum</taxon>
    </lineage>
</organism>
<name>A0A841M205_9HYPH</name>
<evidence type="ECO:0000256" key="5">
    <source>
        <dbReference type="ARBA" id="ARBA00022741"/>
    </source>
</evidence>
<dbReference type="InterPro" id="IPR014721">
    <property type="entry name" value="Ribsml_uS5_D2-typ_fold_subgr"/>
</dbReference>
<dbReference type="PIRSF" id="PIRSF010376">
    <property type="entry name" value="IspE"/>
    <property type="match status" value="1"/>
</dbReference>
<dbReference type="InterPro" id="IPR013750">
    <property type="entry name" value="GHMP_kinase_C_dom"/>
</dbReference>
<dbReference type="Gene3D" id="3.30.70.890">
    <property type="entry name" value="GHMP kinase, C-terminal domain"/>
    <property type="match status" value="1"/>
</dbReference>
<dbReference type="HAMAP" id="MF_00061">
    <property type="entry name" value="IspE"/>
    <property type="match status" value="1"/>
</dbReference>
<comment type="pathway">
    <text evidence="10">Isoprenoid biosynthesis; isopentenyl diphosphate biosynthesis via DXP pathway; isopentenyl diphosphate from 1-deoxy-D-xylulose 5-phosphate: step 3/6.</text>
</comment>
<sequence>MSISVSASDGATISRLAPVKINLALHVTGQRANGYHELEMIVAFGDFGDHISVTPALHDDFTVSGYYAPFIPLNNDNLVLKARDLLRTQTPSKCPPVHIHLEKKLPIAAGIGGGSTDAAAALTALNELWQLDLPYEALLELGLHLGADVPMCLHSQQNGAPLLVRGIGEDLSPLVEFPALHILLINDGTALATPTIFKALNKRDNPSLIAPNAFQSIDEVCAYLRKTRNDLFRPAETLAPQLQSRLDELAASGADFVQMSGSGATCFAIFSSCENMLQAKQQIRQAHPDWFVVTTQTYGNH</sequence>
<dbReference type="GO" id="GO:0016114">
    <property type="term" value="P:terpenoid biosynthetic process"/>
    <property type="evidence" value="ECO:0007669"/>
    <property type="project" value="UniProtKB-UniRule"/>
</dbReference>
<evidence type="ECO:0000259" key="11">
    <source>
        <dbReference type="Pfam" id="PF00288"/>
    </source>
</evidence>
<evidence type="ECO:0000256" key="9">
    <source>
        <dbReference type="ARBA" id="ARBA00032554"/>
    </source>
</evidence>
<dbReference type="PANTHER" id="PTHR43527:SF2">
    <property type="entry name" value="4-DIPHOSPHOCYTIDYL-2-C-METHYL-D-ERYTHRITOL KINASE, CHLOROPLASTIC"/>
    <property type="match status" value="1"/>
</dbReference>
<evidence type="ECO:0000256" key="8">
    <source>
        <dbReference type="ARBA" id="ARBA00023229"/>
    </source>
</evidence>
<feature type="active site" evidence="10">
    <location>
        <position position="148"/>
    </location>
</feature>
<comment type="caution">
    <text evidence="13">The sequence shown here is derived from an EMBL/GenBank/DDBJ whole genome shotgun (WGS) entry which is preliminary data.</text>
</comment>
<keyword evidence="4 10" id="KW-0808">Transferase</keyword>
<evidence type="ECO:0000259" key="12">
    <source>
        <dbReference type="Pfam" id="PF08544"/>
    </source>
</evidence>
<dbReference type="InterPro" id="IPR036554">
    <property type="entry name" value="GHMP_kinase_C_sf"/>
</dbReference>
<dbReference type="Pfam" id="PF08544">
    <property type="entry name" value="GHMP_kinases_C"/>
    <property type="match status" value="1"/>
</dbReference>
<evidence type="ECO:0000313" key="14">
    <source>
        <dbReference type="Proteomes" id="UP000555393"/>
    </source>
</evidence>
<evidence type="ECO:0000256" key="6">
    <source>
        <dbReference type="ARBA" id="ARBA00022777"/>
    </source>
</evidence>
<feature type="domain" description="GHMP kinase N-terminal" evidence="11">
    <location>
        <begin position="77"/>
        <end position="155"/>
    </location>
</feature>
<dbReference type="GO" id="GO:0050515">
    <property type="term" value="F:4-(cytidine 5'-diphospho)-2-C-methyl-D-erythritol kinase activity"/>
    <property type="evidence" value="ECO:0007669"/>
    <property type="project" value="UniProtKB-UniRule"/>
</dbReference>
<reference evidence="13 14" key="1">
    <citation type="submission" date="2020-08" db="EMBL/GenBank/DDBJ databases">
        <title>Genomic Encyclopedia of Type Strains, Phase IV (KMG-IV): sequencing the most valuable type-strain genomes for metagenomic binning, comparative biology and taxonomic classification.</title>
        <authorList>
            <person name="Goeker M."/>
        </authorList>
    </citation>
    <scope>NUCLEOTIDE SEQUENCE [LARGE SCALE GENOMIC DNA]</scope>
    <source>
        <strain evidence="13 14">DSM 22336</strain>
    </source>
</reference>
<feature type="active site" evidence="10">
    <location>
        <position position="20"/>
    </location>
</feature>
<dbReference type="InterPro" id="IPR004424">
    <property type="entry name" value="IspE"/>
</dbReference>
<dbReference type="PANTHER" id="PTHR43527">
    <property type="entry name" value="4-DIPHOSPHOCYTIDYL-2-C-METHYL-D-ERYTHRITOL KINASE, CHLOROPLASTIC"/>
    <property type="match status" value="1"/>
</dbReference>
<accession>A0A841M205</accession>
<dbReference type="InterPro" id="IPR006204">
    <property type="entry name" value="GHMP_kinase_N_dom"/>
</dbReference>
<evidence type="ECO:0000256" key="3">
    <source>
        <dbReference type="ARBA" id="ARBA00017473"/>
    </source>
</evidence>
<comment type="function">
    <text evidence="10">Catalyzes the phosphorylation of the position 2 hydroxy group of 4-diphosphocytidyl-2C-methyl-D-erythritol.</text>
</comment>
<proteinExistence type="inferred from homology"/>
<dbReference type="EMBL" id="JACIIU010000012">
    <property type="protein sequence ID" value="MBB6261819.1"/>
    <property type="molecule type" value="Genomic_DNA"/>
</dbReference>
<dbReference type="GO" id="GO:0019288">
    <property type="term" value="P:isopentenyl diphosphate biosynthetic process, methylerythritol 4-phosphate pathway"/>
    <property type="evidence" value="ECO:0007669"/>
    <property type="project" value="UniProtKB-UniRule"/>
</dbReference>
<dbReference type="AlphaFoldDB" id="A0A841M205"/>
<dbReference type="SUPFAM" id="SSF54211">
    <property type="entry name" value="Ribosomal protein S5 domain 2-like"/>
    <property type="match status" value="1"/>
</dbReference>
<dbReference type="NCBIfam" id="NF011202">
    <property type="entry name" value="PRK14608.1"/>
    <property type="match status" value="1"/>
</dbReference>
<dbReference type="SUPFAM" id="SSF55060">
    <property type="entry name" value="GHMP Kinase, C-terminal domain"/>
    <property type="match status" value="1"/>
</dbReference>
<dbReference type="UniPathway" id="UPA00056">
    <property type="reaction ID" value="UER00094"/>
</dbReference>
<dbReference type="GO" id="GO:0005524">
    <property type="term" value="F:ATP binding"/>
    <property type="evidence" value="ECO:0007669"/>
    <property type="project" value="UniProtKB-UniRule"/>
</dbReference>
<keyword evidence="8 10" id="KW-0414">Isoprene biosynthesis</keyword>
<dbReference type="Proteomes" id="UP000555393">
    <property type="component" value="Unassembled WGS sequence"/>
</dbReference>
<dbReference type="Pfam" id="PF00288">
    <property type="entry name" value="GHMP_kinases_N"/>
    <property type="match status" value="1"/>
</dbReference>
<comment type="similarity">
    <text evidence="1 10">Belongs to the GHMP kinase family. IspE subfamily.</text>
</comment>
<evidence type="ECO:0000256" key="10">
    <source>
        <dbReference type="HAMAP-Rule" id="MF_00061"/>
    </source>
</evidence>
<comment type="catalytic activity">
    <reaction evidence="10">
        <text>4-CDP-2-C-methyl-D-erythritol + ATP = 4-CDP-2-C-methyl-D-erythritol 2-phosphate + ADP + H(+)</text>
        <dbReference type="Rhea" id="RHEA:18437"/>
        <dbReference type="ChEBI" id="CHEBI:15378"/>
        <dbReference type="ChEBI" id="CHEBI:30616"/>
        <dbReference type="ChEBI" id="CHEBI:57823"/>
        <dbReference type="ChEBI" id="CHEBI:57919"/>
        <dbReference type="ChEBI" id="CHEBI:456216"/>
        <dbReference type="EC" id="2.7.1.148"/>
    </reaction>
</comment>
<evidence type="ECO:0000256" key="7">
    <source>
        <dbReference type="ARBA" id="ARBA00022840"/>
    </source>
</evidence>
<dbReference type="InterPro" id="IPR020568">
    <property type="entry name" value="Ribosomal_Su5_D2-typ_SF"/>
</dbReference>
<dbReference type="Gene3D" id="3.30.230.10">
    <property type="match status" value="1"/>
</dbReference>
<dbReference type="EC" id="2.7.1.148" evidence="2 10"/>
<feature type="binding site" evidence="10">
    <location>
        <begin position="106"/>
        <end position="116"/>
    </location>
    <ligand>
        <name>ATP</name>
        <dbReference type="ChEBI" id="CHEBI:30616"/>
    </ligand>
</feature>
<keyword evidence="6 10" id="KW-0418">Kinase</keyword>
<gene>
    <name evidence="10" type="primary">ispE</name>
    <name evidence="13" type="ORF">FHS77_002385</name>
</gene>
<evidence type="ECO:0000313" key="13">
    <source>
        <dbReference type="EMBL" id="MBB6261819.1"/>
    </source>
</evidence>
<feature type="domain" description="GHMP kinase C-terminal" evidence="12">
    <location>
        <begin position="218"/>
        <end position="285"/>
    </location>
</feature>
<evidence type="ECO:0000256" key="4">
    <source>
        <dbReference type="ARBA" id="ARBA00022679"/>
    </source>
</evidence>